<evidence type="ECO:0000256" key="5">
    <source>
        <dbReference type="ARBA" id="ARBA00023163"/>
    </source>
</evidence>
<evidence type="ECO:0000313" key="10">
    <source>
        <dbReference type="EMBL" id="QNP54337.1"/>
    </source>
</evidence>
<evidence type="ECO:0000259" key="7">
    <source>
        <dbReference type="PROSITE" id="PS01124"/>
    </source>
</evidence>
<dbReference type="SUPFAM" id="SSF52172">
    <property type="entry name" value="CheY-like"/>
    <property type="match status" value="1"/>
</dbReference>
<dbReference type="PROSITE" id="PS01124">
    <property type="entry name" value="HTH_ARAC_FAMILY_2"/>
    <property type="match status" value="1"/>
</dbReference>
<evidence type="ECO:0000259" key="8">
    <source>
        <dbReference type="PROSITE" id="PS50109"/>
    </source>
</evidence>
<comment type="catalytic activity">
    <reaction evidence="1">
        <text>ATP + protein L-histidine = ADP + protein N-phospho-L-histidine.</text>
        <dbReference type="EC" id="2.7.13.3"/>
    </reaction>
</comment>
<keyword evidence="3 6" id="KW-0597">Phosphoprotein</keyword>
<dbReference type="GO" id="GO:0043565">
    <property type="term" value="F:sequence-specific DNA binding"/>
    <property type="evidence" value="ECO:0007669"/>
    <property type="project" value="InterPro"/>
</dbReference>
<evidence type="ECO:0000259" key="9">
    <source>
        <dbReference type="PROSITE" id="PS50110"/>
    </source>
</evidence>
<keyword evidence="10" id="KW-0614">Plasmid</keyword>
<keyword evidence="4" id="KW-0805">Transcription regulation</keyword>
<reference evidence="10 11" key="1">
    <citation type="submission" date="2020-08" db="EMBL/GenBank/DDBJ databases">
        <title>Genome sequence of Hymenobacter qilianensis JCM 19763T.</title>
        <authorList>
            <person name="Hyun D.-W."/>
            <person name="Bae J.-W."/>
        </authorList>
    </citation>
    <scope>NUCLEOTIDE SEQUENCE [LARGE SCALE GENOMIC DNA]</scope>
    <source>
        <strain evidence="10 11">JCM 19763</strain>
        <plasmid evidence="10 11">p_unnamed1</plasmid>
    </source>
</reference>
<organism evidence="10 11">
    <name type="scientific">Hymenobacter qilianensis</name>
    <dbReference type="NCBI Taxonomy" id="1385715"/>
    <lineage>
        <taxon>Bacteria</taxon>
        <taxon>Pseudomonadati</taxon>
        <taxon>Bacteroidota</taxon>
        <taxon>Cytophagia</taxon>
        <taxon>Cytophagales</taxon>
        <taxon>Hymenobacteraceae</taxon>
        <taxon>Hymenobacter</taxon>
    </lineage>
</organism>
<evidence type="ECO:0000256" key="4">
    <source>
        <dbReference type="ARBA" id="ARBA00023015"/>
    </source>
</evidence>
<protein>
    <recommendedName>
        <fullName evidence="2">histidine kinase</fullName>
        <ecNumber evidence="2">2.7.13.3</ecNumber>
    </recommendedName>
</protein>
<keyword evidence="11" id="KW-1185">Reference proteome</keyword>
<sequence>MTDTGVGIKATELDLIFDPYYQASHTSTLRMTGTGIGLSLAKQFAERHGGQLLVASREGAGTTFELRLPFGRQHLRTEDMQEEDGVAHEEELPVAALLENDHPRLPGVEVPAGPPQLLIVEDNEEVRQYLHQLFEAEYEVLTAEDGIEGWEKALSHLPHFIISDVMMPRSDGLEMCQKIKQHPKTAHIPVLLLTARTAETHQLEGLGMGADDYVSKPFNPTLLQAKVTTLLRNRRKLHEYYQRQILLEPTEIVVADADRQFLENAMSVVEKHLEDAEFSVQVLVREVGMSQSVFYRRIKSITGQTAVEFIRDVRMKRAAQLLAQTPMRVSEVAFQVGIEDAKYFRKAFQKIYMLSPSEYAKQHRQSREAASTTTQG</sequence>
<feature type="domain" description="Histidine kinase" evidence="8">
    <location>
        <begin position="1"/>
        <end position="72"/>
    </location>
</feature>
<dbReference type="InterPro" id="IPR004358">
    <property type="entry name" value="Sig_transdc_His_kin-like_C"/>
</dbReference>
<dbReference type="GO" id="GO:0003700">
    <property type="term" value="F:DNA-binding transcription factor activity"/>
    <property type="evidence" value="ECO:0007669"/>
    <property type="project" value="InterPro"/>
</dbReference>
<evidence type="ECO:0000256" key="3">
    <source>
        <dbReference type="ARBA" id="ARBA00022553"/>
    </source>
</evidence>
<keyword evidence="5" id="KW-0804">Transcription</keyword>
<dbReference type="PANTHER" id="PTHR43547">
    <property type="entry name" value="TWO-COMPONENT HISTIDINE KINASE"/>
    <property type="match status" value="1"/>
</dbReference>
<dbReference type="Gene3D" id="3.40.50.2300">
    <property type="match status" value="1"/>
</dbReference>
<dbReference type="InterPro" id="IPR036890">
    <property type="entry name" value="HATPase_C_sf"/>
</dbReference>
<dbReference type="Pfam" id="PF02518">
    <property type="entry name" value="HATPase_c"/>
    <property type="match status" value="1"/>
</dbReference>
<dbReference type="KEGG" id="hqi:H9L05_21145"/>
<name>A0A7H0H1C1_9BACT</name>
<dbReference type="PROSITE" id="PS50109">
    <property type="entry name" value="HIS_KIN"/>
    <property type="match status" value="1"/>
</dbReference>
<dbReference type="EC" id="2.7.13.3" evidence="2"/>
<feature type="modified residue" description="4-aspartylphosphate" evidence="6">
    <location>
        <position position="164"/>
    </location>
</feature>
<dbReference type="RefSeq" id="WP_187734496.1">
    <property type="nucleotide sequence ID" value="NZ_CP060785.1"/>
</dbReference>
<accession>A0A7H0H1C1</accession>
<dbReference type="InterPro" id="IPR005467">
    <property type="entry name" value="His_kinase_dom"/>
</dbReference>
<dbReference type="Pfam" id="PF00072">
    <property type="entry name" value="Response_reg"/>
    <property type="match status" value="1"/>
</dbReference>
<feature type="domain" description="Response regulatory" evidence="9">
    <location>
        <begin position="116"/>
        <end position="231"/>
    </location>
</feature>
<dbReference type="InterPro" id="IPR018060">
    <property type="entry name" value="HTH_AraC"/>
</dbReference>
<dbReference type="InterPro" id="IPR003594">
    <property type="entry name" value="HATPase_dom"/>
</dbReference>
<dbReference type="InterPro" id="IPR001789">
    <property type="entry name" value="Sig_transdc_resp-reg_receiver"/>
</dbReference>
<dbReference type="GO" id="GO:0000155">
    <property type="term" value="F:phosphorelay sensor kinase activity"/>
    <property type="evidence" value="ECO:0007669"/>
    <property type="project" value="TreeGrafter"/>
</dbReference>
<dbReference type="InterPro" id="IPR009057">
    <property type="entry name" value="Homeodomain-like_sf"/>
</dbReference>
<feature type="domain" description="HTH araC/xylS-type" evidence="7">
    <location>
        <begin position="263"/>
        <end position="362"/>
    </location>
</feature>
<evidence type="ECO:0000256" key="6">
    <source>
        <dbReference type="PROSITE-ProRule" id="PRU00169"/>
    </source>
</evidence>
<dbReference type="Gene3D" id="3.30.565.10">
    <property type="entry name" value="Histidine kinase-like ATPase, C-terminal domain"/>
    <property type="match status" value="1"/>
</dbReference>
<evidence type="ECO:0000313" key="11">
    <source>
        <dbReference type="Proteomes" id="UP000516093"/>
    </source>
</evidence>
<evidence type="ECO:0000256" key="1">
    <source>
        <dbReference type="ARBA" id="ARBA00000085"/>
    </source>
</evidence>
<dbReference type="AlphaFoldDB" id="A0A7H0H1C1"/>
<dbReference type="SMART" id="SM00342">
    <property type="entry name" value="HTH_ARAC"/>
    <property type="match status" value="1"/>
</dbReference>
<dbReference type="SMART" id="SM00448">
    <property type="entry name" value="REC"/>
    <property type="match status" value="1"/>
</dbReference>
<dbReference type="Pfam" id="PF12833">
    <property type="entry name" value="HTH_18"/>
    <property type="match status" value="1"/>
</dbReference>
<dbReference type="PANTHER" id="PTHR43547:SF2">
    <property type="entry name" value="HYBRID SIGNAL TRANSDUCTION HISTIDINE KINASE C"/>
    <property type="match status" value="1"/>
</dbReference>
<dbReference type="PRINTS" id="PR00344">
    <property type="entry name" value="BCTRLSENSOR"/>
</dbReference>
<geneLocation type="plasmid" evidence="10 11">
    <name>p_unnamed1</name>
</geneLocation>
<dbReference type="EMBL" id="CP060785">
    <property type="protein sequence ID" value="QNP54337.1"/>
    <property type="molecule type" value="Genomic_DNA"/>
</dbReference>
<dbReference type="Proteomes" id="UP000516093">
    <property type="component" value="Plasmid p_unnamed1"/>
</dbReference>
<gene>
    <name evidence="10" type="ORF">H9L05_21145</name>
</gene>
<dbReference type="InterPro" id="IPR011006">
    <property type="entry name" value="CheY-like_superfamily"/>
</dbReference>
<dbReference type="PROSITE" id="PS50110">
    <property type="entry name" value="RESPONSE_REGULATORY"/>
    <property type="match status" value="1"/>
</dbReference>
<dbReference type="Gene3D" id="1.10.10.60">
    <property type="entry name" value="Homeodomain-like"/>
    <property type="match status" value="2"/>
</dbReference>
<dbReference type="SUPFAM" id="SSF46689">
    <property type="entry name" value="Homeodomain-like"/>
    <property type="match status" value="1"/>
</dbReference>
<dbReference type="SUPFAM" id="SSF55874">
    <property type="entry name" value="ATPase domain of HSP90 chaperone/DNA topoisomerase II/histidine kinase"/>
    <property type="match status" value="1"/>
</dbReference>
<dbReference type="CDD" id="cd17574">
    <property type="entry name" value="REC_OmpR"/>
    <property type="match status" value="1"/>
</dbReference>
<proteinExistence type="predicted"/>
<evidence type="ECO:0000256" key="2">
    <source>
        <dbReference type="ARBA" id="ARBA00012438"/>
    </source>
</evidence>